<organism evidence="4 5">
    <name type="scientific">Acetoanaerobium pronyense</name>
    <dbReference type="NCBI Taxonomy" id="1482736"/>
    <lineage>
        <taxon>Bacteria</taxon>
        <taxon>Bacillati</taxon>
        <taxon>Bacillota</taxon>
        <taxon>Clostridia</taxon>
        <taxon>Peptostreptococcales</taxon>
        <taxon>Filifactoraceae</taxon>
        <taxon>Acetoanaerobium</taxon>
    </lineage>
</organism>
<dbReference type="PANTHER" id="PTHR43479">
    <property type="entry name" value="ACREF/ENVCD OPERON REPRESSOR-RELATED"/>
    <property type="match status" value="1"/>
</dbReference>
<feature type="DNA-binding region" description="H-T-H motif" evidence="2">
    <location>
        <begin position="35"/>
        <end position="54"/>
    </location>
</feature>
<keyword evidence="1 2" id="KW-0238">DNA-binding</keyword>
<evidence type="ECO:0000313" key="4">
    <source>
        <dbReference type="EMBL" id="MBP2027157.1"/>
    </source>
</evidence>
<dbReference type="InterPro" id="IPR050624">
    <property type="entry name" value="HTH-type_Tx_Regulator"/>
</dbReference>
<dbReference type="PANTHER" id="PTHR43479:SF11">
    <property type="entry name" value="ACREF_ENVCD OPERON REPRESSOR-RELATED"/>
    <property type="match status" value="1"/>
</dbReference>
<dbReference type="PRINTS" id="PR00455">
    <property type="entry name" value="HTHTETR"/>
</dbReference>
<dbReference type="Gene3D" id="1.10.357.10">
    <property type="entry name" value="Tetracycline Repressor, domain 2"/>
    <property type="match status" value="1"/>
</dbReference>
<sequence length="199" mass="23060">MKIKQRKDIEKEEFKSLIFDIATEILLREGYENLSIRKIAKAAGYSPGSLYYYFDNKAEIISMIYGENVNRISEQMGKVPLDMESPEKTLGEILKIFINLTLETPEHYRAVFMNDIEELRDKFGMLSEDNVIPNLLNLINVGIENGRFKNADAAITSQLIWVYTNGLVSRLILEKNLSQERKEMIIDFHCETMKNLLLK</sequence>
<keyword evidence="5" id="KW-1185">Reference proteome</keyword>
<dbReference type="EMBL" id="JAGGLI010000008">
    <property type="protein sequence ID" value="MBP2027157.1"/>
    <property type="molecule type" value="Genomic_DNA"/>
</dbReference>
<comment type="caution">
    <text evidence="4">The sequence shown here is derived from an EMBL/GenBank/DDBJ whole genome shotgun (WGS) entry which is preliminary data.</text>
</comment>
<protein>
    <submittedName>
        <fullName evidence="4">AcrR family transcriptional regulator</fullName>
    </submittedName>
</protein>
<reference evidence="4 5" key="1">
    <citation type="submission" date="2021-03" db="EMBL/GenBank/DDBJ databases">
        <title>Genomic Encyclopedia of Type Strains, Phase IV (KMG-IV): sequencing the most valuable type-strain genomes for metagenomic binning, comparative biology and taxonomic classification.</title>
        <authorList>
            <person name="Goeker M."/>
        </authorList>
    </citation>
    <scope>NUCLEOTIDE SEQUENCE [LARGE SCALE GENOMIC DNA]</scope>
    <source>
        <strain evidence="4 5">DSM 27512</strain>
    </source>
</reference>
<accession>A0ABS4KHC0</accession>
<dbReference type="InterPro" id="IPR036271">
    <property type="entry name" value="Tet_transcr_reg_TetR-rel_C_sf"/>
</dbReference>
<feature type="domain" description="HTH tetR-type" evidence="3">
    <location>
        <begin position="12"/>
        <end position="72"/>
    </location>
</feature>
<dbReference type="InterPro" id="IPR009057">
    <property type="entry name" value="Homeodomain-like_sf"/>
</dbReference>
<evidence type="ECO:0000259" key="3">
    <source>
        <dbReference type="PROSITE" id="PS50977"/>
    </source>
</evidence>
<evidence type="ECO:0000313" key="5">
    <source>
        <dbReference type="Proteomes" id="UP001314903"/>
    </source>
</evidence>
<dbReference type="Pfam" id="PF00440">
    <property type="entry name" value="TetR_N"/>
    <property type="match status" value="1"/>
</dbReference>
<dbReference type="SUPFAM" id="SSF46689">
    <property type="entry name" value="Homeodomain-like"/>
    <property type="match status" value="1"/>
</dbReference>
<dbReference type="PROSITE" id="PS50977">
    <property type="entry name" value="HTH_TETR_2"/>
    <property type="match status" value="1"/>
</dbReference>
<name>A0ABS4KHC0_9FIRM</name>
<dbReference type="RefSeq" id="WP_209659942.1">
    <property type="nucleotide sequence ID" value="NZ_JAGGLI010000008.1"/>
</dbReference>
<proteinExistence type="predicted"/>
<gene>
    <name evidence="4" type="ORF">J2Z35_000951</name>
</gene>
<evidence type="ECO:0000256" key="2">
    <source>
        <dbReference type="PROSITE-ProRule" id="PRU00335"/>
    </source>
</evidence>
<dbReference type="Proteomes" id="UP001314903">
    <property type="component" value="Unassembled WGS sequence"/>
</dbReference>
<dbReference type="SUPFAM" id="SSF48498">
    <property type="entry name" value="Tetracyclin repressor-like, C-terminal domain"/>
    <property type="match status" value="1"/>
</dbReference>
<dbReference type="InterPro" id="IPR001647">
    <property type="entry name" value="HTH_TetR"/>
</dbReference>
<evidence type="ECO:0000256" key="1">
    <source>
        <dbReference type="ARBA" id="ARBA00023125"/>
    </source>
</evidence>